<evidence type="ECO:0000256" key="1">
    <source>
        <dbReference type="ARBA" id="ARBA00001974"/>
    </source>
</evidence>
<organism evidence="11 12">
    <name type="scientific">Algoriphagus lacus</name>
    <dbReference type="NCBI Taxonomy" id="2056311"/>
    <lineage>
        <taxon>Bacteria</taxon>
        <taxon>Pseudomonadati</taxon>
        <taxon>Bacteroidota</taxon>
        <taxon>Cytophagia</taxon>
        <taxon>Cytophagales</taxon>
        <taxon>Cyclobacteriaceae</taxon>
        <taxon>Algoriphagus</taxon>
    </lineage>
</organism>
<comment type="similarity">
    <text evidence="2 7">Belongs to the acyl-CoA dehydrogenase family.</text>
</comment>
<evidence type="ECO:0000256" key="7">
    <source>
        <dbReference type="RuleBase" id="RU362125"/>
    </source>
</evidence>
<evidence type="ECO:0000313" key="11">
    <source>
        <dbReference type="EMBL" id="RIW14585.1"/>
    </source>
</evidence>
<dbReference type="InterPro" id="IPR046373">
    <property type="entry name" value="Acyl-CoA_Oxase/DH_mid-dom_sf"/>
</dbReference>
<comment type="subunit">
    <text evidence="3">Homodimer.</text>
</comment>
<dbReference type="InterPro" id="IPR050741">
    <property type="entry name" value="Acyl-CoA_dehydrogenase"/>
</dbReference>
<gene>
    <name evidence="11" type="ORF">D0X99_13620</name>
</gene>
<sequence>MHSTQNFPQEALPELLETYREFVKKELFPIDLQVVSGPFRSFLPQLETLRSRAKIIGLFAPHLSKEEGGVGLNLVQFAQVSEILGQSPIGHYVFNCNAPDIGNMELLHLFGSEEQKEKWLKPLQKGEIRSCFAMTEPAHAGSNPVHLSTTAVRKGDNYHINGHKWFTTAADGAAFTIVMAVTNPYAESPYHRASMIIVPLDNPGYHLVRNIPIMGEAGEDYLSHGEVKFENCIVPAGNLIGLEGQGFALAQERLGPGRIHHCMRWIGICERVFDLMCKRALSRELDLGKPLAEKQTIQNWIAESRAEIKASRLMVLDTAQKMQQFGAKAVREDISTIKFFVADVLMKVIDRAIQVHGALGITDDTLLSFWYRHERGARIYDGPDEVHKSALAKSILKNYASDGK</sequence>
<keyword evidence="5 7" id="KW-0274">FAD</keyword>
<dbReference type="Proteomes" id="UP000283522">
    <property type="component" value="Unassembled WGS sequence"/>
</dbReference>
<dbReference type="InterPro" id="IPR036250">
    <property type="entry name" value="AcylCo_DH-like_C"/>
</dbReference>
<dbReference type="GO" id="GO:0003995">
    <property type="term" value="F:acyl-CoA dehydrogenase activity"/>
    <property type="evidence" value="ECO:0007669"/>
    <property type="project" value="TreeGrafter"/>
</dbReference>
<evidence type="ECO:0000259" key="8">
    <source>
        <dbReference type="Pfam" id="PF00441"/>
    </source>
</evidence>
<comment type="cofactor">
    <cofactor evidence="1 7">
        <name>FAD</name>
        <dbReference type="ChEBI" id="CHEBI:57692"/>
    </cofactor>
</comment>
<dbReference type="PANTHER" id="PTHR48083:SF13">
    <property type="entry name" value="ACYL-COA DEHYDROGENASE FAMILY MEMBER 11"/>
    <property type="match status" value="1"/>
</dbReference>
<evidence type="ECO:0000256" key="2">
    <source>
        <dbReference type="ARBA" id="ARBA00009347"/>
    </source>
</evidence>
<name>A0A418PQS0_9BACT</name>
<dbReference type="GO" id="GO:0050660">
    <property type="term" value="F:flavin adenine dinucleotide binding"/>
    <property type="evidence" value="ECO:0007669"/>
    <property type="project" value="InterPro"/>
</dbReference>
<dbReference type="RefSeq" id="WP_119478383.1">
    <property type="nucleotide sequence ID" value="NZ_QXML01000006.1"/>
</dbReference>
<feature type="domain" description="Acyl-CoA dehydrogenase/oxidase C-terminal" evidence="8">
    <location>
        <begin position="244"/>
        <end position="396"/>
    </location>
</feature>
<dbReference type="SUPFAM" id="SSF47203">
    <property type="entry name" value="Acyl-CoA dehydrogenase C-terminal domain-like"/>
    <property type="match status" value="1"/>
</dbReference>
<feature type="domain" description="Acyl-CoA dehydrogenase/oxidase N-terminal" evidence="10">
    <location>
        <begin position="14"/>
        <end position="127"/>
    </location>
</feature>
<dbReference type="Pfam" id="PF02771">
    <property type="entry name" value="Acyl-CoA_dh_N"/>
    <property type="match status" value="1"/>
</dbReference>
<evidence type="ECO:0000259" key="10">
    <source>
        <dbReference type="Pfam" id="PF02771"/>
    </source>
</evidence>
<evidence type="ECO:0000256" key="6">
    <source>
        <dbReference type="ARBA" id="ARBA00023002"/>
    </source>
</evidence>
<evidence type="ECO:0000256" key="4">
    <source>
        <dbReference type="ARBA" id="ARBA00022630"/>
    </source>
</evidence>
<dbReference type="AlphaFoldDB" id="A0A418PQS0"/>
<protein>
    <submittedName>
        <fullName evidence="11">Acyl-CoA dehydrogenase</fullName>
    </submittedName>
</protein>
<dbReference type="Gene3D" id="2.40.110.10">
    <property type="entry name" value="Butyryl-CoA Dehydrogenase, subunit A, domain 2"/>
    <property type="match status" value="1"/>
</dbReference>
<dbReference type="Gene3D" id="1.20.140.10">
    <property type="entry name" value="Butyryl-CoA Dehydrogenase, subunit A, domain 3"/>
    <property type="match status" value="1"/>
</dbReference>
<keyword evidence="6 7" id="KW-0560">Oxidoreductase</keyword>
<dbReference type="FunFam" id="2.40.110.10:FF:000002">
    <property type="entry name" value="Acyl-CoA dehydrogenase fadE12"/>
    <property type="match status" value="1"/>
</dbReference>
<dbReference type="InterPro" id="IPR009075">
    <property type="entry name" value="AcylCo_DH/oxidase_C"/>
</dbReference>
<dbReference type="Gene3D" id="1.10.540.10">
    <property type="entry name" value="Acyl-CoA dehydrogenase/oxidase, N-terminal domain"/>
    <property type="match status" value="1"/>
</dbReference>
<dbReference type="Pfam" id="PF02770">
    <property type="entry name" value="Acyl-CoA_dh_M"/>
    <property type="match status" value="1"/>
</dbReference>
<dbReference type="GO" id="GO:0005737">
    <property type="term" value="C:cytoplasm"/>
    <property type="evidence" value="ECO:0007669"/>
    <property type="project" value="TreeGrafter"/>
</dbReference>
<dbReference type="InterPro" id="IPR009100">
    <property type="entry name" value="AcylCoA_DH/oxidase_NM_dom_sf"/>
</dbReference>
<dbReference type="PANTHER" id="PTHR48083">
    <property type="entry name" value="MEDIUM-CHAIN SPECIFIC ACYL-COA DEHYDROGENASE, MITOCHONDRIAL-RELATED"/>
    <property type="match status" value="1"/>
</dbReference>
<evidence type="ECO:0000256" key="5">
    <source>
        <dbReference type="ARBA" id="ARBA00022827"/>
    </source>
</evidence>
<keyword evidence="12" id="KW-1185">Reference proteome</keyword>
<evidence type="ECO:0000256" key="3">
    <source>
        <dbReference type="ARBA" id="ARBA00011738"/>
    </source>
</evidence>
<dbReference type="InterPro" id="IPR006091">
    <property type="entry name" value="Acyl-CoA_Oxase/DH_mid-dom"/>
</dbReference>
<dbReference type="OrthoDB" id="1489360at2"/>
<keyword evidence="4 7" id="KW-0285">Flavoprotein</keyword>
<feature type="domain" description="Acyl-CoA oxidase/dehydrogenase middle" evidence="9">
    <location>
        <begin position="131"/>
        <end position="232"/>
    </location>
</feature>
<dbReference type="EMBL" id="QXML01000006">
    <property type="protein sequence ID" value="RIW14585.1"/>
    <property type="molecule type" value="Genomic_DNA"/>
</dbReference>
<dbReference type="SUPFAM" id="SSF56645">
    <property type="entry name" value="Acyl-CoA dehydrogenase NM domain-like"/>
    <property type="match status" value="1"/>
</dbReference>
<evidence type="ECO:0000259" key="9">
    <source>
        <dbReference type="Pfam" id="PF02770"/>
    </source>
</evidence>
<dbReference type="InterPro" id="IPR037069">
    <property type="entry name" value="AcylCoA_DH/ox_N_sf"/>
</dbReference>
<evidence type="ECO:0000313" key="12">
    <source>
        <dbReference type="Proteomes" id="UP000283522"/>
    </source>
</evidence>
<dbReference type="InterPro" id="IPR013786">
    <property type="entry name" value="AcylCoA_DH/ox_N"/>
</dbReference>
<accession>A0A418PQS0</accession>
<proteinExistence type="inferred from homology"/>
<dbReference type="Pfam" id="PF00441">
    <property type="entry name" value="Acyl-CoA_dh_1"/>
    <property type="match status" value="1"/>
</dbReference>
<reference evidence="11 12" key="1">
    <citation type="submission" date="2018-09" db="EMBL/GenBank/DDBJ databases">
        <authorList>
            <person name="Wang X."/>
            <person name="Du Z."/>
        </authorList>
    </citation>
    <scope>NUCLEOTIDE SEQUENCE [LARGE SCALE GENOMIC DNA]</scope>
    <source>
        <strain evidence="11 12">N3</strain>
    </source>
</reference>
<dbReference type="GO" id="GO:0033539">
    <property type="term" value="P:fatty acid beta-oxidation using acyl-CoA dehydrogenase"/>
    <property type="evidence" value="ECO:0007669"/>
    <property type="project" value="TreeGrafter"/>
</dbReference>
<comment type="caution">
    <text evidence="11">The sequence shown here is derived from an EMBL/GenBank/DDBJ whole genome shotgun (WGS) entry which is preliminary data.</text>
</comment>